<accession>A0ABQ9EGR2</accession>
<keyword evidence="1" id="KW-0175">Coiled coil</keyword>
<evidence type="ECO:0000313" key="4">
    <source>
        <dbReference type="Proteomes" id="UP001217089"/>
    </source>
</evidence>
<proteinExistence type="predicted"/>
<feature type="compositionally biased region" description="Basic and acidic residues" evidence="2">
    <location>
        <begin position="8"/>
        <end position="27"/>
    </location>
</feature>
<protein>
    <recommendedName>
        <fullName evidence="5">Viral A-type inclusion protein</fullName>
    </recommendedName>
</protein>
<keyword evidence="4" id="KW-1185">Reference proteome</keyword>
<feature type="compositionally biased region" description="Polar residues" evidence="2">
    <location>
        <begin position="28"/>
        <end position="37"/>
    </location>
</feature>
<organism evidence="3 4">
    <name type="scientific">Tegillarca granosa</name>
    <name type="common">Malaysian cockle</name>
    <name type="synonym">Anadara granosa</name>
    <dbReference type="NCBI Taxonomy" id="220873"/>
    <lineage>
        <taxon>Eukaryota</taxon>
        <taxon>Metazoa</taxon>
        <taxon>Spiralia</taxon>
        <taxon>Lophotrochozoa</taxon>
        <taxon>Mollusca</taxon>
        <taxon>Bivalvia</taxon>
        <taxon>Autobranchia</taxon>
        <taxon>Pteriomorphia</taxon>
        <taxon>Arcoida</taxon>
        <taxon>Arcoidea</taxon>
        <taxon>Arcidae</taxon>
        <taxon>Tegillarca</taxon>
    </lineage>
</organism>
<feature type="compositionally biased region" description="Polar residues" evidence="2">
    <location>
        <begin position="141"/>
        <end position="152"/>
    </location>
</feature>
<evidence type="ECO:0008006" key="5">
    <source>
        <dbReference type="Google" id="ProtNLM"/>
    </source>
</evidence>
<comment type="caution">
    <text evidence="3">The sequence shown here is derived from an EMBL/GenBank/DDBJ whole genome shotgun (WGS) entry which is preliminary data.</text>
</comment>
<gene>
    <name evidence="3" type="ORF">KUTeg_019437</name>
</gene>
<feature type="region of interest" description="Disordered" evidence="2">
    <location>
        <begin position="1"/>
        <end position="39"/>
    </location>
</feature>
<dbReference type="Proteomes" id="UP001217089">
    <property type="component" value="Unassembled WGS sequence"/>
</dbReference>
<evidence type="ECO:0000256" key="1">
    <source>
        <dbReference type="SAM" id="Coils"/>
    </source>
</evidence>
<feature type="coiled-coil region" evidence="1">
    <location>
        <begin position="362"/>
        <end position="428"/>
    </location>
</feature>
<evidence type="ECO:0000313" key="3">
    <source>
        <dbReference type="EMBL" id="KAJ8303041.1"/>
    </source>
</evidence>
<reference evidence="3 4" key="1">
    <citation type="submission" date="2022-12" db="EMBL/GenBank/DDBJ databases">
        <title>Chromosome-level genome of Tegillarca granosa.</title>
        <authorList>
            <person name="Kim J."/>
        </authorList>
    </citation>
    <scope>NUCLEOTIDE SEQUENCE [LARGE SCALE GENOMIC DNA]</scope>
    <source>
        <strain evidence="3">Teg-2019</strain>
        <tissue evidence="3">Adductor muscle</tissue>
    </source>
</reference>
<feature type="region of interest" description="Disordered" evidence="2">
    <location>
        <begin position="123"/>
        <end position="152"/>
    </location>
</feature>
<sequence>MYQTLSTKDVDVSERRKMFDQENKAENRQPNSRGNSAKKNRLLDQLRDATKERDRLLSEYAELTESKIMPLIMALEMQIQKNVEENRKFESDIAEIKSRETKTITHVLSLTLFFLSKRVNPTQPSKLNEERRQPIMDQHPLGTTNNANEKNQGTSDNYDSLMSMIQHQENKDAMGKTFYKKHLHEDISLWDVKEETEKTDVLSTEDKEEKMDKKKREKQIDKSKIIEQEEPCISNEDELRAKIDIPADMKHGDRNEQFSQDKYQPDTLQKILKSEQNATVLEQEKETRTRRQRDFTKSRYDTLESLIYKPENQAAIIEEQHTVSVTPIDLLKRLESEITMLMKKDSIEQKENDNWTKSIELLRQLESEINNLTEREVKQKTNFEFELKQRQDKYTDLEKKHHKKKDELKHAKTELQELKHQNQVLLSKLQNS</sequence>
<evidence type="ECO:0000256" key="2">
    <source>
        <dbReference type="SAM" id="MobiDB-lite"/>
    </source>
</evidence>
<dbReference type="EMBL" id="JARBDR010000917">
    <property type="protein sequence ID" value="KAJ8303041.1"/>
    <property type="molecule type" value="Genomic_DNA"/>
</dbReference>
<name>A0ABQ9EGR2_TEGGR</name>
<feature type="coiled-coil region" evidence="1">
    <location>
        <begin position="39"/>
        <end position="66"/>
    </location>
</feature>